<sequence length="85" mass="8702">MAAMVGAVECEVAQGCELGLDPVQPGAVRWQGEPELTPVDFDTLTAPGGTDHPNLDATARATGHDGILTGTYLNGPHSTCASRPS</sequence>
<reference evidence="1 2" key="1">
    <citation type="journal article" date="2019" name="Int. J. Syst. Evol. Microbiol.">
        <title>The Global Catalogue of Microorganisms (GCM) 10K type strain sequencing project: providing services to taxonomists for standard genome sequencing and annotation.</title>
        <authorList>
            <consortium name="The Broad Institute Genomics Platform"/>
            <consortium name="The Broad Institute Genome Sequencing Center for Infectious Disease"/>
            <person name="Wu L."/>
            <person name="Ma J."/>
        </authorList>
    </citation>
    <scope>NUCLEOTIDE SEQUENCE [LARGE SCALE GENOMIC DNA]</scope>
    <source>
        <strain evidence="1 2">JCM 13581</strain>
    </source>
</reference>
<dbReference type="Proteomes" id="UP001501303">
    <property type="component" value="Unassembled WGS sequence"/>
</dbReference>
<accession>A0ABN2NRM8</accession>
<gene>
    <name evidence="1" type="ORF">GCM10009716_02150</name>
</gene>
<evidence type="ECO:0000313" key="2">
    <source>
        <dbReference type="Proteomes" id="UP001501303"/>
    </source>
</evidence>
<keyword evidence="2" id="KW-1185">Reference proteome</keyword>
<name>A0ABN2NRM8_9ACTN</name>
<protein>
    <submittedName>
        <fullName evidence="1">Uncharacterized protein</fullName>
    </submittedName>
</protein>
<proteinExistence type="predicted"/>
<comment type="caution">
    <text evidence="1">The sequence shown here is derived from an EMBL/GenBank/DDBJ whole genome shotgun (WGS) entry which is preliminary data.</text>
</comment>
<organism evidence="1 2">
    <name type="scientific">Streptomyces sodiiphilus</name>
    <dbReference type="NCBI Taxonomy" id="226217"/>
    <lineage>
        <taxon>Bacteria</taxon>
        <taxon>Bacillati</taxon>
        <taxon>Actinomycetota</taxon>
        <taxon>Actinomycetes</taxon>
        <taxon>Kitasatosporales</taxon>
        <taxon>Streptomycetaceae</taxon>
        <taxon>Streptomyces</taxon>
    </lineage>
</organism>
<evidence type="ECO:0000313" key="1">
    <source>
        <dbReference type="EMBL" id="GAA1895647.1"/>
    </source>
</evidence>
<dbReference type="EMBL" id="BAAAMJ010000002">
    <property type="protein sequence ID" value="GAA1895647.1"/>
    <property type="molecule type" value="Genomic_DNA"/>
</dbReference>